<dbReference type="PANTHER" id="PTHR30055:SF226">
    <property type="entry name" value="HTH-TYPE TRANSCRIPTIONAL REGULATOR PKSA"/>
    <property type="match status" value="1"/>
</dbReference>
<dbReference type="PANTHER" id="PTHR30055">
    <property type="entry name" value="HTH-TYPE TRANSCRIPTIONAL REGULATOR RUTR"/>
    <property type="match status" value="1"/>
</dbReference>
<feature type="DNA-binding region" description="H-T-H motif" evidence="2">
    <location>
        <begin position="46"/>
        <end position="65"/>
    </location>
</feature>
<dbReference type="SUPFAM" id="SSF46689">
    <property type="entry name" value="Homeodomain-like"/>
    <property type="match status" value="1"/>
</dbReference>
<accession>A0A4R4ZAE2</accession>
<dbReference type="GO" id="GO:0000976">
    <property type="term" value="F:transcription cis-regulatory region binding"/>
    <property type="evidence" value="ECO:0007669"/>
    <property type="project" value="TreeGrafter"/>
</dbReference>
<dbReference type="Gene3D" id="1.10.357.10">
    <property type="entry name" value="Tetracycline Repressor, domain 2"/>
    <property type="match status" value="1"/>
</dbReference>
<name>A0A4R4ZAE2_9PSEU</name>
<proteinExistence type="predicted"/>
<feature type="domain" description="HTH tetR-type" evidence="4">
    <location>
        <begin position="23"/>
        <end position="83"/>
    </location>
</feature>
<reference evidence="5 6" key="1">
    <citation type="submission" date="2019-03" db="EMBL/GenBank/DDBJ databases">
        <title>Draft genome sequences of novel Actinobacteria.</title>
        <authorList>
            <person name="Sahin N."/>
            <person name="Ay H."/>
            <person name="Saygin H."/>
        </authorList>
    </citation>
    <scope>NUCLEOTIDE SEQUENCE [LARGE SCALE GENOMIC DNA]</scope>
    <source>
        <strain evidence="5 6">7K502</strain>
    </source>
</reference>
<protein>
    <submittedName>
        <fullName evidence="5">TetR/AcrR family transcriptional regulator</fullName>
    </submittedName>
</protein>
<evidence type="ECO:0000256" key="1">
    <source>
        <dbReference type="ARBA" id="ARBA00023125"/>
    </source>
</evidence>
<keyword evidence="6" id="KW-1185">Reference proteome</keyword>
<sequence length="200" mass="21919">MAGRTTGAAAPGAATPTRRMPRAQRRAQILEAATRSFARGGYRATGLDDVAAEAEVSRMILYQHFDSKADLYRAVLDRACVRLTEAVGDDDFDDSSIPALLRAASEDPDGFRLLFRYAAREPEFRDVVDAIRTASTEIAERHVGEVIPEGRWRDWAAQLVPTVAHEAIIAWLDAGQPDPDHAADRISRAIHAVIQAAQSR</sequence>
<dbReference type="Pfam" id="PF00440">
    <property type="entry name" value="TetR_N"/>
    <property type="match status" value="1"/>
</dbReference>
<dbReference type="InterPro" id="IPR050109">
    <property type="entry name" value="HTH-type_TetR-like_transc_reg"/>
</dbReference>
<dbReference type="AlphaFoldDB" id="A0A4R4ZAE2"/>
<dbReference type="PRINTS" id="PR00455">
    <property type="entry name" value="HTHTETR"/>
</dbReference>
<evidence type="ECO:0000256" key="3">
    <source>
        <dbReference type="SAM" id="MobiDB-lite"/>
    </source>
</evidence>
<feature type="compositionally biased region" description="Low complexity" evidence="3">
    <location>
        <begin position="1"/>
        <end position="18"/>
    </location>
</feature>
<dbReference type="PROSITE" id="PS50977">
    <property type="entry name" value="HTH_TETR_2"/>
    <property type="match status" value="1"/>
</dbReference>
<dbReference type="Proteomes" id="UP000294947">
    <property type="component" value="Unassembled WGS sequence"/>
</dbReference>
<organism evidence="5 6">
    <name type="scientific">Saccharopolyspora elongata</name>
    <dbReference type="NCBI Taxonomy" id="2530387"/>
    <lineage>
        <taxon>Bacteria</taxon>
        <taxon>Bacillati</taxon>
        <taxon>Actinomycetota</taxon>
        <taxon>Actinomycetes</taxon>
        <taxon>Pseudonocardiales</taxon>
        <taxon>Pseudonocardiaceae</taxon>
        <taxon>Saccharopolyspora</taxon>
    </lineage>
</organism>
<dbReference type="InterPro" id="IPR009057">
    <property type="entry name" value="Homeodomain-like_sf"/>
</dbReference>
<dbReference type="EMBL" id="SMKW01000004">
    <property type="protein sequence ID" value="TDD55205.1"/>
    <property type="molecule type" value="Genomic_DNA"/>
</dbReference>
<dbReference type="GO" id="GO:0003700">
    <property type="term" value="F:DNA-binding transcription factor activity"/>
    <property type="evidence" value="ECO:0007669"/>
    <property type="project" value="TreeGrafter"/>
</dbReference>
<dbReference type="InterPro" id="IPR001647">
    <property type="entry name" value="HTH_TetR"/>
</dbReference>
<keyword evidence="1 2" id="KW-0238">DNA-binding</keyword>
<feature type="region of interest" description="Disordered" evidence="3">
    <location>
        <begin position="1"/>
        <end position="24"/>
    </location>
</feature>
<evidence type="ECO:0000259" key="4">
    <source>
        <dbReference type="PROSITE" id="PS50977"/>
    </source>
</evidence>
<gene>
    <name evidence="5" type="ORF">E1288_05185</name>
</gene>
<evidence type="ECO:0000313" key="5">
    <source>
        <dbReference type="EMBL" id="TDD55205.1"/>
    </source>
</evidence>
<evidence type="ECO:0000313" key="6">
    <source>
        <dbReference type="Proteomes" id="UP000294947"/>
    </source>
</evidence>
<dbReference type="OrthoDB" id="3528955at2"/>
<comment type="caution">
    <text evidence="5">The sequence shown here is derived from an EMBL/GenBank/DDBJ whole genome shotgun (WGS) entry which is preliminary data.</text>
</comment>
<evidence type="ECO:0000256" key="2">
    <source>
        <dbReference type="PROSITE-ProRule" id="PRU00335"/>
    </source>
</evidence>